<evidence type="ECO:0000256" key="2">
    <source>
        <dbReference type="ARBA" id="ARBA00022741"/>
    </source>
</evidence>
<accession>A0AAD9JTQ3</accession>
<gene>
    <name evidence="6" type="ORF">LSH36_161g12021</name>
</gene>
<evidence type="ECO:0000256" key="5">
    <source>
        <dbReference type="SAM" id="Phobius"/>
    </source>
</evidence>
<dbReference type="GO" id="GO:0005737">
    <property type="term" value="C:cytoplasm"/>
    <property type="evidence" value="ECO:0007669"/>
    <property type="project" value="UniProtKB-ARBA"/>
</dbReference>
<dbReference type="PROSITE" id="PS51219">
    <property type="entry name" value="DPCK"/>
    <property type="match status" value="1"/>
</dbReference>
<organism evidence="6 7">
    <name type="scientific">Paralvinella palmiformis</name>
    <dbReference type="NCBI Taxonomy" id="53620"/>
    <lineage>
        <taxon>Eukaryota</taxon>
        <taxon>Metazoa</taxon>
        <taxon>Spiralia</taxon>
        <taxon>Lophotrochozoa</taxon>
        <taxon>Annelida</taxon>
        <taxon>Polychaeta</taxon>
        <taxon>Sedentaria</taxon>
        <taxon>Canalipalpata</taxon>
        <taxon>Terebellida</taxon>
        <taxon>Terebelliformia</taxon>
        <taxon>Alvinellidae</taxon>
        <taxon>Paralvinella</taxon>
    </lineage>
</organism>
<evidence type="ECO:0000256" key="3">
    <source>
        <dbReference type="ARBA" id="ARBA00022840"/>
    </source>
</evidence>
<dbReference type="PANTHER" id="PTHR10695">
    <property type="entry name" value="DEPHOSPHO-COA KINASE-RELATED"/>
    <property type="match status" value="1"/>
</dbReference>
<dbReference type="GO" id="GO:0015937">
    <property type="term" value="P:coenzyme A biosynthetic process"/>
    <property type="evidence" value="ECO:0007669"/>
    <property type="project" value="InterPro"/>
</dbReference>
<evidence type="ECO:0000256" key="4">
    <source>
        <dbReference type="ARBA" id="ARBA00044157"/>
    </source>
</evidence>
<dbReference type="GO" id="GO:0004140">
    <property type="term" value="F:dephospho-CoA kinase activity"/>
    <property type="evidence" value="ECO:0007669"/>
    <property type="project" value="InterPro"/>
</dbReference>
<keyword evidence="5" id="KW-1133">Transmembrane helix</keyword>
<name>A0AAD9JTQ3_9ANNE</name>
<dbReference type="CDD" id="cd02022">
    <property type="entry name" value="DPCK"/>
    <property type="match status" value="1"/>
</dbReference>
<dbReference type="InterPro" id="IPR001977">
    <property type="entry name" value="Depp_CoAkinase"/>
</dbReference>
<comment type="caution">
    <text evidence="6">The sequence shown here is derived from an EMBL/GenBank/DDBJ whole genome shotgun (WGS) entry which is preliminary data.</text>
</comment>
<proteinExistence type="inferred from homology"/>
<comment type="similarity">
    <text evidence="1">Belongs to the CoaE family.</text>
</comment>
<dbReference type="AlphaFoldDB" id="A0AAD9JTQ3"/>
<keyword evidence="7" id="KW-1185">Reference proteome</keyword>
<feature type="transmembrane region" description="Helical" evidence="5">
    <location>
        <begin position="207"/>
        <end position="230"/>
    </location>
</feature>
<evidence type="ECO:0000313" key="6">
    <source>
        <dbReference type="EMBL" id="KAK2158969.1"/>
    </source>
</evidence>
<dbReference type="NCBIfam" id="TIGR00152">
    <property type="entry name" value="dephospho-CoA kinase"/>
    <property type="match status" value="1"/>
</dbReference>
<dbReference type="Proteomes" id="UP001208570">
    <property type="component" value="Unassembled WGS sequence"/>
</dbReference>
<dbReference type="Pfam" id="PF01121">
    <property type="entry name" value="CoaE"/>
    <property type="match status" value="1"/>
</dbReference>
<sequence>MFLVGLTGGIATGKSTVATIFRDLRCPLIDADVEAREVVLPGKPAWRKIKQLFGDEFLLPDGTLDREKLGRVIFSDPYKRKLLNSITHPEIQKAIMWKLLTFFVKGCSYVILDLPLLFESGSLVKYMTRVIVVTCDEDLQLQRLTARDRLTNDEALQRIRAQLPLAEKCKQASHVIINNGTQEETRNQVNTIYHSLYHSKSHWKLRIILFGMTTLLFVGVIFIFQFATIFY</sequence>
<evidence type="ECO:0000256" key="1">
    <source>
        <dbReference type="ARBA" id="ARBA00009018"/>
    </source>
</evidence>
<keyword evidence="5" id="KW-0812">Transmembrane</keyword>
<keyword evidence="2" id="KW-0547">Nucleotide-binding</keyword>
<dbReference type="GO" id="GO:0005524">
    <property type="term" value="F:ATP binding"/>
    <property type="evidence" value="ECO:0007669"/>
    <property type="project" value="UniProtKB-KW"/>
</dbReference>
<dbReference type="InterPro" id="IPR027417">
    <property type="entry name" value="P-loop_NTPase"/>
</dbReference>
<dbReference type="Gene3D" id="3.40.50.300">
    <property type="entry name" value="P-loop containing nucleotide triphosphate hydrolases"/>
    <property type="match status" value="1"/>
</dbReference>
<keyword evidence="3" id="KW-0067">ATP-binding</keyword>
<reference evidence="6" key="1">
    <citation type="journal article" date="2023" name="Mol. Biol. Evol.">
        <title>Third-Generation Sequencing Reveals the Adaptive Role of the Epigenome in Three Deep-Sea Polychaetes.</title>
        <authorList>
            <person name="Perez M."/>
            <person name="Aroh O."/>
            <person name="Sun Y."/>
            <person name="Lan Y."/>
            <person name="Juniper S.K."/>
            <person name="Young C.R."/>
            <person name="Angers B."/>
            <person name="Qian P.Y."/>
        </authorList>
    </citation>
    <scope>NUCLEOTIDE SEQUENCE</scope>
    <source>
        <strain evidence="6">P08H-3</strain>
    </source>
</reference>
<dbReference type="FunFam" id="3.40.50.300:FF:000485">
    <property type="entry name" value="Dephospho-CoA kinase CAB5"/>
    <property type="match status" value="1"/>
</dbReference>
<evidence type="ECO:0000313" key="7">
    <source>
        <dbReference type="Proteomes" id="UP001208570"/>
    </source>
</evidence>
<dbReference type="HAMAP" id="MF_00376">
    <property type="entry name" value="Dephospho_CoA_kinase"/>
    <property type="match status" value="1"/>
</dbReference>
<dbReference type="EMBL" id="JAODUP010000161">
    <property type="protein sequence ID" value="KAK2158969.1"/>
    <property type="molecule type" value="Genomic_DNA"/>
</dbReference>
<dbReference type="PANTHER" id="PTHR10695:SF46">
    <property type="entry name" value="BIFUNCTIONAL COENZYME A SYNTHASE-RELATED"/>
    <property type="match status" value="1"/>
</dbReference>
<protein>
    <recommendedName>
        <fullName evidence="4">Dephospho-CoA kinase domain-containing protein</fullName>
    </recommendedName>
</protein>
<dbReference type="SUPFAM" id="SSF52540">
    <property type="entry name" value="P-loop containing nucleoside triphosphate hydrolases"/>
    <property type="match status" value="1"/>
</dbReference>
<keyword evidence="5" id="KW-0472">Membrane</keyword>